<dbReference type="EMBL" id="JAXCGZ010015182">
    <property type="protein sequence ID" value="KAK7070959.1"/>
    <property type="molecule type" value="Genomic_DNA"/>
</dbReference>
<comment type="caution">
    <text evidence="9">The sequence shown here is derived from an EMBL/GenBank/DDBJ whole genome shotgun (WGS) entry which is preliminary data.</text>
</comment>
<keyword evidence="2" id="KW-0328">Glycosyltransferase</keyword>
<dbReference type="InterPro" id="IPR049625">
    <property type="entry name" value="Glyco_transf_61_cat"/>
</dbReference>
<accession>A0AAN9A1I0</accession>
<reference evidence="9 10" key="1">
    <citation type="submission" date="2023-11" db="EMBL/GenBank/DDBJ databases">
        <title>Halocaridina rubra genome assembly.</title>
        <authorList>
            <person name="Smith C."/>
        </authorList>
    </citation>
    <scope>NUCLEOTIDE SEQUENCE [LARGE SCALE GENOMIC DNA]</scope>
    <source>
        <strain evidence="9">EP-1</strain>
        <tissue evidence="9">Whole</tissue>
    </source>
</reference>
<evidence type="ECO:0000256" key="6">
    <source>
        <dbReference type="ARBA" id="ARBA00023136"/>
    </source>
</evidence>
<dbReference type="PANTHER" id="PTHR20961">
    <property type="entry name" value="GLYCOSYLTRANSFERASE"/>
    <property type="match status" value="1"/>
</dbReference>
<evidence type="ECO:0000313" key="10">
    <source>
        <dbReference type="Proteomes" id="UP001381693"/>
    </source>
</evidence>
<dbReference type="GO" id="GO:0097363">
    <property type="term" value="F:protein O-acetylglucosaminyltransferase activity"/>
    <property type="evidence" value="ECO:0007669"/>
    <property type="project" value="TreeGrafter"/>
</dbReference>
<evidence type="ECO:0000256" key="5">
    <source>
        <dbReference type="ARBA" id="ARBA00022989"/>
    </source>
</evidence>
<comment type="subcellular location">
    <subcellularLocation>
        <location evidence="1">Membrane</location>
        <topology evidence="1">Single-pass membrane protein</topology>
    </subcellularLocation>
</comment>
<keyword evidence="6" id="KW-0472">Membrane</keyword>
<evidence type="ECO:0000256" key="1">
    <source>
        <dbReference type="ARBA" id="ARBA00004167"/>
    </source>
</evidence>
<keyword evidence="4" id="KW-0812">Transmembrane</keyword>
<dbReference type="AlphaFoldDB" id="A0AAN9A1I0"/>
<evidence type="ECO:0000313" key="9">
    <source>
        <dbReference type="EMBL" id="KAK7070959.1"/>
    </source>
</evidence>
<dbReference type="GO" id="GO:0016020">
    <property type="term" value="C:membrane"/>
    <property type="evidence" value="ECO:0007669"/>
    <property type="project" value="UniProtKB-SubCell"/>
</dbReference>
<proteinExistence type="predicted"/>
<gene>
    <name evidence="9" type="ORF">SK128_008478</name>
</gene>
<evidence type="ECO:0000256" key="7">
    <source>
        <dbReference type="ARBA" id="ARBA00023180"/>
    </source>
</evidence>
<feature type="domain" description="Glycosyltransferase 61 catalytic" evidence="8">
    <location>
        <begin position="297"/>
        <end position="406"/>
    </location>
</feature>
<organism evidence="9 10">
    <name type="scientific">Halocaridina rubra</name>
    <name type="common">Hawaiian red shrimp</name>
    <dbReference type="NCBI Taxonomy" id="373956"/>
    <lineage>
        <taxon>Eukaryota</taxon>
        <taxon>Metazoa</taxon>
        <taxon>Ecdysozoa</taxon>
        <taxon>Arthropoda</taxon>
        <taxon>Crustacea</taxon>
        <taxon>Multicrustacea</taxon>
        <taxon>Malacostraca</taxon>
        <taxon>Eumalacostraca</taxon>
        <taxon>Eucarida</taxon>
        <taxon>Decapoda</taxon>
        <taxon>Pleocyemata</taxon>
        <taxon>Caridea</taxon>
        <taxon>Atyoidea</taxon>
        <taxon>Atyidae</taxon>
        <taxon>Halocaridina</taxon>
    </lineage>
</organism>
<keyword evidence="7" id="KW-0325">Glycoprotein</keyword>
<keyword evidence="3" id="KW-0808">Transferase</keyword>
<dbReference type="GO" id="GO:0005783">
    <property type="term" value="C:endoplasmic reticulum"/>
    <property type="evidence" value="ECO:0007669"/>
    <property type="project" value="TreeGrafter"/>
</dbReference>
<evidence type="ECO:0000256" key="3">
    <source>
        <dbReference type="ARBA" id="ARBA00022679"/>
    </source>
</evidence>
<dbReference type="PANTHER" id="PTHR20961:SF38">
    <property type="entry name" value="PROTEIN O-LINKED-MANNOSE BETA-1,4-N-ACETYLGLUCOSAMINYLTRANSFERASE 2"/>
    <property type="match status" value="1"/>
</dbReference>
<sequence length="640" mass="73808">MCVDPHSKLRRGKISASLVMHRHGLCCTVLFLTIAESLAGYRSPDCEDFSSVKKLINSYRENRLYCGGSETEQECWKEKYFDRSFSNVEEDFTSALEIAKYAVSSVWCQSSPESGLRCHFRNLYFNGKRKAFIFILGPESIIYGVENLKSLESLDMSSVMGHNALQLEISVILWSSEFHIGILREISDQTIFLGRFKPDNILHIFHDDLLPLFFTLKEYCSDLNICMKNMNIIFTDDKERGEYWSLYEMFSKNVKRLDEFIHSEDSLYCFKNAYIGLNKMSVWYQYGFGKAQGPVKNKKFTGFHLRQFVEFIRNNLGVNYSLDKEKSVILSRKANRKILNERELAEAVYVLLSSQEETNPEVDIVSLEEMDLKTIITHLVDSRILTGVHGSALILGMFLPQGSVLVEIWPLGIDPIAAPVIRTMCEIEGFDVVYVPWVNRDIENTIYHPEYPQFYGGLSHLPLENQKDIINRLQENDLVSLECCDNTEWLFRIYQDTKVNINVAGNLQSDSILGVIADGLNEAKELLTYRKSKKYKKSPLVDDMLFPGKIHSFNCYLKTSETSTTLYSIWQAPWNVLNFKCDSIYYELILQSENENNPVRHITQDHKFVTIFSSSVQTIRLWITCFCSSVEGSTFFSICR</sequence>
<evidence type="ECO:0000259" key="8">
    <source>
        <dbReference type="Pfam" id="PF04577"/>
    </source>
</evidence>
<evidence type="ECO:0000256" key="2">
    <source>
        <dbReference type="ARBA" id="ARBA00022676"/>
    </source>
</evidence>
<dbReference type="InterPro" id="IPR007657">
    <property type="entry name" value="Glycosyltransferase_61"/>
</dbReference>
<keyword evidence="5" id="KW-1133">Transmembrane helix</keyword>
<dbReference type="Pfam" id="PF04577">
    <property type="entry name" value="Glyco_transf_61"/>
    <property type="match status" value="1"/>
</dbReference>
<dbReference type="GO" id="GO:0035269">
    <property type="term" value="P:protein O-linked glycosylation via mannose"/>
    <property type="evidence" value="ECO:0007669"/>
    <property type="project" value="TreeGrafter"/>
</dbReference>
<keyword evidence="10" id="KW-1185">Reference proteome</keyword>
<dbReference type="Proteomes" id="UP001381693">
    <property type="component" value="Unassembled WGS sequence"/>
</dbReference>
<name>A0AAN9A1I0_HALRR</name>
<protein>
    <recommendedName>
        <fullName evidence="8">Glycosyltransferase 61 catalytic domain-containing protein</fullName>
    </recommendedName>
</protein>
<evidence type="ECO:0000256" key="4">
    <source>
        <dbReference type="ARBA" id="ARBA00022692"/>
    </source>
</evidence>